<feature type="compositionally biased region" description="Gly residues" evidence="1">
    <location>
        <begin position="183"/>
        <end position="192"/>
    </location>
</feature>
<evidence type="ECO:0000256" key="1">
    <source>
        <dbReference type="SAM" id="MobiDB-lite"/>
    </source>
</evidence>
<evidence type="ECO:0000313" key="2">
    <source>
        <dbReference type="EMBL" id="RZC53990.1"/>
    </source>
</evidence>
<feature type="compositionally biased region" description="Pro residues" evidence="1">
    <location>
        <begin position="104"/>
        <end position="137"/>
    </location>
</feature>
<keyword evidence="3" id="KW-1185">Reference proteome</keyword>
<protein>
    <submittedName>
        <fullName evidence="2">Uncharacterized protein</fullName>
    </submittedName>
</protein>
<dbReference type="Proteomes" id="UP000316621">
    <property type="component" value="Chromosome 3"/>
</dbReference>
<organism evidence="2 3">
    <name type="scientific">Papaver somniferum</name>
    <name type="common">Opium poppy</name>
    <dbReference type="NCBI Taxonomy" id="3469"/>
    <lineage>
        <taxon>Eukaryota</taxon>
        <taxon>Viridiplantae</taxon>
        <taxon>Streptophyta</taxon>
        <taxon>Embryophyta</taxon>
        <taxon>Tracheophyta</taxon>
        <taxon>Spermatophyta</taxon>
        <taxon>Magnoliopsida</taxon>
        <taxon>Ranunculales</taxon>
        <taxon>Papaveraceae</taxon>
        <taxon>Papaveroideae</taxon>
        <taxon>Papaver</taxon>
    </lineage>
</organism>
<proteinExistence type="predicted"/>
<gene>
    <name evidence="2" type="ORF">C5167_012847</name>
</gene>
<name>A0A4Y7J1R3_PAPSO</name>
<feature type="region of interest" description="Disordered" evidence="1">
    <location>
        <begin position="177"/>
        <end position="201"/>
    </location>
</feature>
<evidence type="ECO:0000313" key="3">
    <source>
        <dbReference type="Proteomes" id="UP000316621"/>
    </source>
</evidence>
<reference evidence="2 3" key="1">
    <citation type="journal article" date="2018" name="Science">
        <title>The opium poppy genome and morphinan production.</title>
        <authorList>
            <person name="Guo L."/>
            <person name="Winzer T."/>
            <person name="Yang X."/>
            <person name="Li Y."/>
            <person name="Ning Z."/>
            <person name="He Z."/>
            <person name="Teodor R."/>
            <person name="Lu Y."/>
            <person name="Bowser T.A."/>
            <person name="Graham I.A."/>
            <person name="Ye K."/>
        </authorList>
    </citation>
    <scope>NUCLEOTIDE SEQUENCE [LARGE SCALE GENOMIC DNA]</scope>
    <source>
        <strain evidence="3">cv. HN1</strain>
        <tissue evidence="2">Leaves</tissue>
    </source>
</reference>
<feature type="region of interest" description="Disordered" evidence="1">
    <location>
        <begin position="96"/>
        <end position="164"/>
    </location>
</feature>
<sequence length="201" mass="21114">MSLMLKLNMLLRNYRRHSLRSNHYQNSMGSLIVCSKNTRDYGFERGASRTIAKNGEHYDVNGKRSGEVTCRGGQCRKQSLCTKCVWSSFRKPRSLHSTLSSPPSLLPPPPLLLPSPPPPSLPPPPPPPPPSTPPPSTPGIAAQVDDGYNGNPIQTGGGTSGDAQNVYVRGGITALAGSARSSNGGGVVGAGGTAVRSGCER</sequence>
<dbReference type="AlphaFoldDB" id="A0A4Y7J1R3"/>
<accession>A0A4Y7J1R3</accession>
<dbReference type="Gramene" id="RZC53990">
    <property type="protein sequence ID" value="RZC53990"/>
    <property type="gene ID" value="C5167_012847"/>
</dbReference>
<dbReference type="EMBL" id="CM010717">
    <property type="protein sequence ID" value="RZC53990.1"/>
    <property type="molecule type" value="Genomic_DNA"/>
</dbReference>